<evidence type="ECO:0000313" key="1">
    <source>
        <dbReference type="EMBL" id="GFH30183.1"/>
    </source>
</evidence>
<dbReference type="Proteomes" id="UP000485058">
    <property type="component" value="Unassembled WGS sequence"/>
</dbReference>
<feature type="non-terminal residue" evidence="1">
    <location>
        <position position="1"/>
    </location>
</feature>
<protein>
    <submittedName>
        <fullName evidence="1">Uncharacterized protein</fullName>
    </submittedName>
</protein>
<organism evidence="1 2">
    <name type="scientific">Haematococcus lacustris</name>
    <name type="common">Green alga</name>
    <name type="synonym">Haematococcus pluvialis</name>
    <dbReference type="NCBI Taxonomy" id="44745"/>
    <lineage>
        <taxon>Eukaryota</taxon>
        <taxon>Viridiplantae</taxon>
        <taxon>Chlorophyta</taxon>
        <taxon>core chlorophytes</taxon>
        <taxon>Chlorophyceae</taxon>
        <taxon>CS clade</taxon>
        <taxon>Chlamydomonadales</taxon>
        <taxon>Haematococcaceae</taxon>
        <taxon>Haematococcus</taxon>
    </lineage>
</organism>
<proteinExistence type="predicted"/>
<name>A0A6A0ACT9_HAELA</name>
<dbReference type="AlphaFoldDB" id="A0A6A0ACT9"/>
<accession>A0A6A0ACT9</accession>
<comment type="caution">
    <text evidence="1">The sequence shown here is derived from an EMBL/GenBank/DDBJ whole genome shotgun (WGS) entry which is preliminary data.</text>
</comment>
<keyword evidence="2" id="KW-1185">Reference proteome</keyword>
<evidence type="ECO:0000313" key="2">
    <source>
        <dbReference type="Proteomes" id="UP000485058"/>
    </source>
</evidence>
<sequence>MKMAKLRSTTPQRGVAV</sequence>
<reference evidence="1 2" key="1">
    <citation type="submission" date="2020-02" db="EMBL/GenBank/DDBJ databases">
        <title>Draft genome sequence of Haematococcus lacustris strain NIES-144.</title>
        <authorList>
            <person name="Morimoto D."/>
            <person name="Nakagawa S."/>
            <person name="Yoshida T."/>
            <person name="Sawayama S."/>
        </authorList>
    </citation>
    <scope>NUCLEOTIDE SEQUENCE [LARGE SCALE GENOMIC DNA]</scope>
    <source>
        <strain evidence="1 2">NIES-144</strain>
    </source>
</reference>
<dbReference type="EMBL" id="BLLF01004753">
    <property type="protein sequence ID" value="GFH30183.1"/>
    <property type="molecule type" value="Genomic_DNA"/>
</dbReference>
<gene>
    <name evidence="1" type="ORF">HaLaN_28983</name>
</gene>